<proteinExistence type="predicted"/>
<dbReference type="PANTHER" id="PTHR22916:SF3">
    <property type="entry name" value="UDP-GLCNAC:BETAGAL BETA-1,3-N-ACETYLGLUCOSAMINYLTRANSFERASE-LIKE PROTEIN 1"/>
    <property type="match status" value="1"/>
</dbReference>
<gene>
    <name evidence="2" type="ORF">HYN69_07560</name>
</gene>
<dbReference type="OrthoDB" id="6383742at2"/>
<dbReference type="GO" id="GO:0016758">
    <property type="term" value="F:hexosyltransferase activity"/>
    <property type="evidence" value="ECO:0007669"/>
    <property type="project" value="UniProtKB-ARBA"/>
</dbReference>
<dbReference type="PANTHER" id="PTHR22916">
    <property type="entry name" value="GLYCOSYLTRANSFERASE"/>
    <property type="match status" value="1"/>
</dbReference>
<dbReference type="InterPro" id="IPR001173">
    <property type="entry name" value="Glyco_trans_2-like"/>
</dbReference>
<reference evidence="2 3" key="1">
    <citation type="submission" date="2018-04" db="EMBL/GenBank/DDBJ databases">
        <title>Genome sequencing of Gemmobacter.</title>
        <authorList>
            <person name="Yi H."/>
            <person name="Baek M.-G."/>
        </authorList>
    </citation>
    <scope>NUCLEOTIDE SEQUENCE [LARGE SCALE GENOMIC DNA]</scope>
    <source>
        <strain evidence="2 3">HYN0069</strain>
    </source>
</reference>
<dbReference type="AlphaFoldDB" id="A0A2S0UKP5"/>
<evidence type="ECO:0000313" key="3">
    <source>
        <dbReference type="Proteomes" id="UP000244496"/>
    </source>
</evidence>
<evidence type="ECO:0000259" key="1">
    <source>
        <dbReference type="Pfam" id="PF00535"/>
    </source>
</evidence>
<dbReference type="Proteomes" id="UP000244496">
    <property type="component" value="Chromosome"/>
</dbReference>
<dbReference type="Gene3D" id="3.90.550.10">
    <property type="entry name" value="Spore Coat Polysaccharide Biosynthesis Protein SpsA, Chain A"/>
    <property type="match status" value="1"/>
</dbReference>
<name>A0A2S0UKP5_9RHOB</name>
<feature type="domain" description="Glycosyltransferase 2-like" evidence="1">
    <location>
        <begin position="14"/>
        <end position="147"/>
    </location>
</feature>
<dbReference type="EMBL" id="CP028918">
    <property type="protein sequence ID" value="AWB48394.1"/>
    <property type="molecule type" value="Genomic_DNA"/>
</dbReference>
<dbReference type="Pfam" id="PF00535">
    <property type="entry name" value="Glycos_transf_2"/>
    <property type="match status" value="1"/>
</dbReference>
<sequence length="302" mass="32284">MTIPATTAPVPLVSVVIPLFQKIRHIKVALAAAYRSCLLAGASFELVVVDDGSTDGSGDAVLDWAASDPARARAIRLIRQANRGAAAARNTGWAAARGEAILFLDADDTWADHHVAEILGLMAEFPAAALYADAWQEISPDRNSKQHDFGIGSDRRGPLDCFFEAMSSGPMIVTSSTAGTWKSCLIKTRGFPEGVKHGEDKVGWGRLALLGDVVWSPRIGAVWDKSADNRSDRAEGCPPRTAWRDFLVAAQVDKSLSGMTRQNLEIAVAVENACLSGQIVLFDKGTPARFVGRDKGMDPLAA</sequence>
<dbReference type="SUPFAM" id="SSF53448">
    <property type="entry name" value="Nucleotide-diphospho-sugar transferases"/>
    <property type="match status" value="1"/>
</dbReference>
<keyword evidence="3" id="KW-1185">Reference proteome</keyword>
<protein>
    <recommendedName>
        <fullName evidence="1">Glycosyltransferase 2-like domain-containing protein</fullName>
    </recommendedName>
</protein>
<dbReference type="KEGG" id="geh:HYN69_07560"/>
<organism evidence="2 3">
    <name type="scientific">Paragemmobacter aquarius</name>
    <dbReference type="NCBI Taxonomy" id="2169400"/>
    <lineage>
        <taxon>Bacteria</taxon>
        <taxon>Pseudomonadati</taxon>
        <taxon>Pseudomonadota</taxon>
        <taxon>Alphaproteobacteria</taxon>
        <taxon>Rhodobacterales</taxon>
        <taxon>Paracoccaceae</taxon>
        <taxon>Paragemmobacter</taxon>
    </lineage>
</organism>
<dbReference type="CDD" id="cd00761">
    <property type="entry name" value="Glyco_tranf_GTA_type"/>
    <property type="match status" value="1"/>
</dbReference>
<accession>A0A2S0UKP5</accession>
<evidence type="ECO:0000313" key="2">
    <source>
        <dbReference type="EMBL" id="AWB48394.1"/>
    </source>
</evidence>
<dbReference type="InterPro" id="IPR029044">
    <property type="entry name" value="Nucleotide-diphossugar_trans"/>
</dbReference>